<gene>
    <name evidence="1" type="ORF">KK078_21305</name>
</gene>
<name>A0AAP2DBS7_9BACT</name>
<dbReference type="AlphaFoldDB" id="A0AAP2DBS7"/>
<evidence type="ECO:0000313" key="1">
    <source>
        <dbReference type="EMBL" id="MBT1689118.1"/>
    </source>
</evidence>
<accession>A0AAP2DBS7</accession>
<reference evidence="1 2" key="1">
    <citation type="submission" date="2021-05" db="EMBL/GenBank/DDBJ databases">
        <title>A Polyphasic approach of four new species of the genus Ohtaekwangia: Ohtaekwangia histidinii sp. nov., Ohtaekwangia cretensis sp. nov., Ohtaekwangia indiensis sp. nov., Ohtaekwangia reichenbachii sp. nov. from diverse environment.</title>
        <authorList>
            <person name="Octaviana S."/>
        </authorList>
    </citation>
    <scope>NUCLEOTIDE SEQUENCE [LARGE SCALE GENOMIC DNA]</scope>
    <source>
        <strain evidence="1 2">PWU37</strain>
    </source>
</reference>
<dbReference type="Proteomes" id="UP001319180">
    <property type="component" value="Unassembled WGS sequence"/>
</dbReference>
<dbReference type="EMBL" id="JAHESC010000035">
    <property type="protein sequence ID" value="MBT1689118.1"/>
    <property type="molecule type" value="Genomic_DNA"/>
</dbReference>
<proteinExistence type="predicted"/>
<sequence length="235" mass="26725">MDNGFLMLREIRVVPYGYSPFVNRRLGVLAGRLASFYLRKVTNGLRLKSTSIILLHIDNAESTQYFDVPPFSTGREGDRIGAIRTFLSETKIVGSTDQQKREMVVALVHHALMEFASAQGSSTTQLMEAYQTVTSSDYYENYTKELPGKGGKWICSLQARENWGSADYRLLIKNAATGEVRECPVAEKPHAFFDEMPGITQEDVLAYPQFFHPMQWEGNKIVLYWGKEKYVFDPD</sequence>
<evidence type="ECO:0000313" key="2">
    <source>
        <dbReference type="Proteomes" id="UP001319180"/>
    </source>
</evidence>
<dbReference type="RefSeq" id="WP_254092343.1">
    <property type="nucleotide sequence ID" value="NZ_JAHESC010000035.1"/>
</dbReference>
<keyword evidence="2" id="KW-1185">Reference proteome</keyword>
<organism evidence="1 2">
    <name type="scientific">Dawidia soli</name>
    <dbReference type="NCBI Taxonomy" id="2782352"/>
    <lineage>
        <taxon>Bacteria</taxon>
        <taxon>Pseudomonadati</taxon>
        <taxon>Bacteroidota</taxon>
        <taxon>Cytophagia</taxon>
        <taxon>Cytophagales</taxon>
        <taxon>Chryseotaleaceae</taxon>
        <taxon>Dawidia</taxon>
    </lineage>
</organism>
<protein>
    <submittedName>
        <fullName evidence="1">Uncharacterized protein</fullName>
    </submittedName>
</protein>
<comment type="caution">
    <text evidence="1">The sequence shown here is derived from an EMBL/GenBank/DDBJ whole genome shotgun (WGS) entry which is preliminary data.</text>
</comment>